<comment type="subcellular location">
    <subcellularLocation>
        <location evidence="2">Nucleus</location>
    </subcellularLocation>
</comment>
<evidence type="ECO:0000256" key="4">
    <source>
        <dbReference type="ARBA" id="ARBA00020338"/>
    </source>
</evidence>
<organism evidence="8 9">
    <name type="scientific">Papaver somniferum</name>
    <name type="common">Opium poppy</name>
    <dbReference type="NCBI Taxonomy" id="3469"/>
    <lineage>
        <taxon>Eukaryota</taxon>
        <taxon>Viridiplantae</taxon>
        <taxon>Streptophyta</taxon>
        <taxon>Embryophyta</taxon>
        <taxon>Tracheophyta</taxon>
        <taxon>Spermatophyta</taxon>
        <taxon>Magnoliopsida</taxon>
        <taxon>Ranunculales</taxon>
        <taxon>Papaveraceae</taxon>
        <taxon>Papaveroideae</taxon>
        <taxon>Papaver</taxon>
    </lineage>
</organism>
<dbReference type="PRINTS" id="PR00834">
    <property type="entry name" value="PROTEASES2C"/>
</dbReference>
<dbReference type="InterPro" id="IPR001478">
    <property type="entry name" value="PDZ"/>
</dbReference>
<dbReference type="GO" id="GO:0004252">
    <property type="term" value="F:serine-type endopeptidase activity"/>
    <property type="evidence" value="ECO:0007669"/>
    <property type="project" value="InterPro"/>
</dbReference>
<keyword evidence="6" id="KW-0539">Nucleus</keyword>
<dbReference type="SUPFAM" id="SSF50494">
    <property type="entry name" value="Trypsin-like serine proteases"/>
    <property type="match status" value="2"/>
</dbReference>
<reference evidence="8 9" key="1">
    <citation type="journal article" date="2018" name="Science">
        <title>The opium poppy genome and morphinan production.</title>
        <authorList>
            <person name="Guo L."/>
            <person name="Winzer T."/>
            <person name="Yang X."/>
            <person name="Li Y."/>
            <person name="Ning Z."/>
            <person name="He Z."/>
            <person name="Teodor R."/>
            <person name="Lu Y."/>
            <person name="Bowser T.A."/>
            <person name="Graham I.A."/>
            <person name="Ye K."/>
        </authorList>
    </citation>
    <scope>NUCLEOTIDE SEQUENCE [LARGE SCALE GENOMIC DNA]</scope>
    <source>
        <strain evidence="9">cv. HN1</strain>
        <tissue evidence="8">Leaves</tissue>
    </source>
</reference>
<dbReference type="PANTHER" id="PTHR46366">
    <property type="entry name" value="PRO-APOPTOTIC SERINE PROTEASE NMA111"/>
    <property type="match status" value="1"/>
</dbReference>
<dbReference type="SUPFAM" id="SSF50156">
    <property type="entry name" value="PDZ domain-like"/>
    <property type="match status" value="2"/>
</dbReference>
<evidence type="ECO:0000256" key="5">
    <source>
        <dbReference type="ARBA" id="ARBA00021524"/>
    </source>
</evidence>
<dbReference type="PANTHER" id="PTHR46366:SF1">
    <property type="entry name" value="PDZ DOMAIN-CONTAINING PROTEIN C1685.05"/>
    <property type="match status" value="1"/>
</dbReference>
<comment type="function">
    <text evidence="1">Nuclear serine protease which mediates apoptosis.</text>
</comment>
<evidence type="ECO:0000256" key="6">
    <source>
        <dbReference type="ARBA" id="ARBA00023242"/>
    </source>
</evidence>
<dbReference type="Gene3D" id="2.40.10.120">
    <property type="match status" value="1"/>
</dbReference>
<evidence type="ECO:0000256" key="2">
    <source>
        <dbReference type="ARBA" id="ARBA00004123"/>
    </source>
</evidence>
<dbReference type="Pfam" id="PF12812">
    <property type="entry name" value="PDZ_1"/>
    <property type="match status" value="1"/>
</dbReference>
<dbReference type="Pfam" id="PF13365">
    <property type="entry name" value="Trypsin_2"/>
    <property type="match status" value="1"/>
</dbReference>
<dbReference type="Gramene" id="RZC70432">
    <property type="protein sequence ID" value="RZC70432"/>
    <property type="gene ID" value="C5167_033608"/>
</dbReference>
<evidence type="ECO:0000259" key="7">
    <source>
        <dbReference type="PROSITE" id="PS50106"/>
    </source>
</evidence>
<evidence type="ECO:0000313" key="9">
    <source>
        <dbReference type="Proteomes" id="UP000316621"/>
    </source>
</evidence>
<dbReference type="AlphaFoldDB" id="A0A4Y7KDK5"/>
<dbReference type="Gene3D" id="2.30.42.10">
    <property type="match status" value="2"/>
</dbReference>
<accession>A0A4Y7KDK5</accession>
<dbReference type="InterPro" id="IPR041489">
    <property type="entry name" value="PDZ_6"/>
</dbReference>
<dbReference type="InterPro" id="IPR009003">
    <property type="entry name" value="Peptidase_S1_PA"/>
</dbReference>
<dbReference type="CDD" id="cd06786">
    <property type="entry name" value="cpPDZ1_ScNma111-like"/>
    <property type="match status" value="1"/>
</dbReference>
<evidence type="ECO:0000256" key="1">
    <source>
        <dbReference type="ARBA" id="ARBA00002558"/>
    </source>
</evidence>
<dbReference type="PROSITE" id="PS50106">
    <property type="entry name" value="PDZ"/>
    <property type="match status" value="1"/>
</dbReference>
<dbReference type="STRING" id="3469.A0A4Y7KDK5"/>
<dbReference type="Pfam" id="PF17820">
    <property type="entry name" value="PDZ_6"/>
    <property type="match status" value="1"/>
</dbReference>
<sequence length="1179" mass="131205">MFSPSNNEIIGCSRMLLGESRETFIYSFPQEKLNFRWTRTNSASAEDWRKAISKVVPAVVVLKVTACKAFDTECAGYSCATGFVVDKKRGIILTNRHVVQSGPVVAEAMFVNREEIPVFPIYRDPVHDFGFFRYDPDTVQFLRYEEIPLAPEAASVGLEIRVVGNDSNEQVSILTGTLARLDRDAPRCRYDGYNDFNTFYMQAASGTKGGSSGSPVVDWLGRAVALNAAGKEESASAFFLPLERVVRALSYIQKSKDSCGSGWGAVTIPRGTLQATFLHKGFNETRGIGLTSKTEQMVRHASPAGETGMLVVDSVVPDGPAHKLLEPGDVLVRVNGEVITHFLKLETLLDNSVDQKIDLLIERGDSSLIVNIKVQDLHSITPNSFLEVSGAVIQSLSYHQPSNYSVSLFIMHARNFRFKCGLVYVTEPGYMLSRAAVPRHAIIKKFAGKEILKLYDLISVLSELSKGARIPLEYISYWDRHRSKSVLVTVDQHEWYAPPQIYTRDDSIGLWTSRPALPHRPMFLSSSINCHRNTQPSETNLLTTIEAVRIAPRVQDAKKIWTDGLCRNVVTDEHVGEERHFRVESNGGTKKQRLDDYLSLEDRSIHETVEERLADTRYLENAGHVEDSGGATANASVAERVLEPTLVRLEVHVPLSCQVDGVDSQDFSGTGVIVHHSQSMGLVAVDKKTVPVSACDVMLSFAASHVETPGEVIFLHPVHNYALVAYDPSSLGVAGASVRAAKLLPEPASRRGDSVFLVGLNKSLQATSRKSNVTSPSAVLENCWPDDCPGYKATNMEVIELDTDFGRSFTGVLSDERGFVQAMWGRFSQMSFSVRGIPIYAVSEVLDKITHGGRGQLLLMNGITRPMPRLRILDAELYRILPSKARSFGLSDSWVQALVEKDPIRRQVLRVKGCLAGSKAENKLEQGDMVLAINKEPITCFQDIERACQGLDESEENNGALNMTIFRDVSKSKSSATLLYFNIKKSQMLNLVLYPSFDCMLSCATWQGQEIDVSVGTDFRDGSGTTRMVHWCGCIVQEPHSAVRALGFLPEEGHGVYVSRDCHHYPSFPPQHAHNCTITFLSVVKNCMFIVLQMVRWKSHCLWIVGVNGKLTPDLDSFFEVTKRLEHGEFVRIRIVGLNGNPEVHKLKQDLRYWPTWELKFDPKTALWKRRIIKGLDVV</sequence>
<dbReference type="EMBL" id="CM010721">
    <property type="protein sequence ID" value="RZC70432.1"/>
    <property type="molecule type" value="Genomic_DNA"/>
</dbReference>
<dbReference type="GO" id="GO:0006508">
    <property type="term" value="P:proteolysis"/>
    <property type="evidence" value="ECO:0007669"/>
    <property type="project" value="UniProtKB-KW"/>
</dbReference>
<dbReference type="GO" id="GO:0005634">
    <property type="term" value="C:nucleus"/>
    <property type="evidence" value="ECO:0007669"/>
    <property type="project" value="UniProtKB-SubCell"/>
</dbReference>
<dbReference type="InterPro" id="IPR036034">
    <property type="entry name" value="PDZ_sf"/>
</dbReference>
<protein>
    <recommendedName>
        <fullName evidence="4">Pro-apoptotic serine protease NMA111</fullName>
    </recommendedName>
    <alternativeName>
        <fullName evidence="5">Pro-apoptotic serine protease nma111</fullName>
    </alternativeName>
</protein>
<evidence type="ECO:0000256" key="3">
    <source>
        <dbReference type="ARBA" id="ARBA00010541"/>
    </source>
</evidence>
<dbReference type="OMA" id="ITENIHK"/>
<proteinExistence type="inferred from homology"/>
<dbReference type="InterPro" id="IPR001940">
    <property type="entry name" value="Peptidase_S1C"/>
</dbReference>
<keyword evidence="9" id="KW-1185">Reference proteome</keyword>
<dbReference type="Proteomes" id="UP000316621">
    <property type="component" value="Chromosome 7"/>
</dbReference>
<name>A0A4Y7KDK5_PAPSO</name>
<gene>
    <name evidence="8" type="ORF">C5167_033608</name>
</gene>
<dbReference type="InterPro" id="IPR025926">
    <property type="entry name" value="PDZ-like_dom"/>
</dbReference>
<evidence type="ECO:0000313" key="8">
    <source>
        <dbReference type="EMBL" id="RZC70432.1"/>
    </source>
</evidence>
<dbReference type="CDD" id="cd06787">
    <property type="entry name" value="cpPDZ_AthDEGP7-like"/>
    <property type="match status" value="1"/>
</dbReference>
<comment type="similarity">
    <text evidence="3">Belongs to the peptidase S1C family.</text>
</comment>
<feature type="domain" description="PDZ" evidence="7">
    <location>
        <begin position="275"/>
        <end position="341"/>
    </location>
</feature>
<dbReference type="SMART" id="SM00228">
    <property type="entry name" value="PDZ"/>
    <property type="match status" value="2"/>
</dbReference>